<keyword evidence="4" id="KW-0067">ATP-binding</keyword>
<dbReference type="GO" id="GO:0016887">
    <property type="term" value="F:ATP hydrolysis activity"/>
    <property type="evidence" value="ECO:0007669"/>
    <property type="project" value="InterPro"/>
</dbReference>
<dbReference type="Gene3D" id="3.40.50.300">
    <property type="entry name" value="P-loop containing nucleotide triphosphate hydrolases"/>
    <property type="match status" value="1"/>
</dbReference>
<dbReference type="GO" id="GO:0015658">
    <property type="term" value="F:branched-chain amino acid transmembrane transporter activity"/>
    <property type="evidence" value="ECO:0007669"/>
    <property type="project" value="TreeGrafter"/>
</dbReference>
<dbReference type="AlphaFoldDB" id="A0A194AIL6"/>
<protein>
    <submittedName>
        <fullName evidence="7">Amino acid ABC transporter ATPase</fullName>
    </submittedName>
</protein>
<dbReference type="CDD" id="cd03224">
    <property type="entry name" value="ABC_TM1139_LivF_branched"/>
    <property type="match status" value="1"/>
</dbReference>
<evidence type="ECO:0000256" key="4">
    <source>
        <dbReference type="ARBA" id="ARBA00022840"/>
    </source>
</evidence>
<dbReference type="PANTHER" id="PTHR43820:SF3">
    <property type="entry name" value="BRANCHED-CHAIN AMINO ACID TRANSPORT SYSTEM,ATP-BINDING PROTEIN"/>
    <property type="match status" value="1"/>
</dbReference>
<dbReference type="PROSITE" id="PS50893">
    <property type="entry name" value="ABC_TRANSPORTER_2"/>
    <property type="match status" value="1"/>
</dbReference>
<dbReference type="InterPro" id="IPR003439">
    <property type="entry name" value="ABC_transporter-like_ATP-bd"/>
</dbReference>
<keyword evidence="2" id="KW-0813">Transport</keyword>
<dbReference type="PANTHER" id="PTHR43820">
    <property type="entry name" value="HIGH-AFFINITY BRANCHED-CHAIN AMINO ACID TRANSPORT ATP-BINDING PROTEIN LIVF"/>
    <property type="match status" value="1"/>
</dbReference>
<evidence type="ECO:0000256" key="2">
    <source>
        <dbReference type="ARBA" id="ARBA00022448"/>
    </source>
</evidence>
<evidence type="ECO:0000313" key="8">
    <source>
        <dbReference type="Proteomes" id="UP000095200"/>
    </source>
</evidence>
<name>A0A194AIL6_9BACT</name>
<dbReference type="InterPro" id="IPR017871">
    <property type="entry name" value="ABC_transporter-like_CS"/>
</dbReference>
<gene>
    <name evidence="7" type="ORF">DPF_1795</name>
</gene>
<accession>A0A194AIL6</accession>
<dbReference type="GO" id="GO:0005524">
    <property type="term" value="F:ATP binding"/>
    <property type="evidence" value="ECO:0007669"/>
    <property type="project" value="UniProtKB-KW"/>
</dbReference>
<keyword evidence="8" id="KW-1185">Reference proteome</keyword>
<dbReference type="Proteomes" id="UP000095200">
    <property type="component" value="Unassembled WGS sequence"/>
</dbReference>
<dbReference type="STRING" id="1592317.DPF_1795"/>
<keyword evidence="3" id="KW-0547">Nucleotide-binding</keyword>
<evidence type="ECO:0000256" key="5">
    <source>
        <dbReference type="ARBA" id="ARBA00022970"/>
    </source>
</evidence>
<dbReference type="SUPFAM" id="SSF52540">
    <property type="entry name" value="P-loop containing nucleoside triphosphate hydrolases"/>
    <property type="match status" value="1"/>
</dbReference>
<evidence type="ECO:0000313" key="7">
    <source>
        <dbReference type="EMBL" id="GAU09075.1"/>
    </source>
</evidence>
<dbReference type="InterPro" id="IPR052156">
    <property type="entry name" value="BCAA_Transport_ATP-bd_LivF"/>
</dbReference>
<organism evidence="7 8">
    <name type="scientific">Desulfoplanes formicivorans</name>
    <dbReference type="NCBI Taxonomy" id="1592317"/>
    <lineage>
        <taxon>Bacteria</taxon>
        <taxon>Pseudomonadati</taxon>
        <taxon>Thermodesulfobacteriota</taxon>
        <taxon>Desulfovibrionia</taxon>
        <taxon>Desulfovibrionales</taxon>
        <taxon>Desulfoplanaceae</taxon>
        <taxon>Desulfoplanes</taxon>
    </lineage>
</organism>
<evidence type="ECO:0000259" key="6">
    <source>
        <dbReference type="PROSITE" id="PS50893"/>
    </source>
</evidence>
<dbReference type="Pfam" id="PF00005">
    <property type="entry name" value="ABC_tran"/>
    <property type="match status" value="1"/>
</dbReference>
<feature type="domain" description="ABC transporter" evidence="6">
    <location>
        <begin position="2"/>
        <end position="235"/>
    </location>
</feature>
<dbReference type="PROSITE" id="PS00211">
    <property type="entry name" value="ABC_TRANSPORTER_1"/>
    <property type="match status" value="1"/>
</dbReference>
<comment type="caution">
    <text evidence="7">The sequence shown here is derived from an EMBL/GenBank/DDBJ whole genome shotgun (WGS) entry which is preliminary data.</text>
</comment>
<dbReference type="GO" id="GO:0015807">
    <property type="term" value="P:L-amino acid transport"/>
    <property type="evidence" value="ECO:0007669"/>
    <property type="project" value="TreeGrafter"/>
</dbReference>
<comment type="similarity">
    <text evidence="1">Belongs to the ABC transporter superfamily.</text>
</comment>
<proteinExistence type="inferred from homology"/>
<evidence type="ECO:0000256" key="3">
    <source>
        <dbReference type="ARBA" id="ARBA00022741"/>
    </source>
</evidence>
<dbReference type="OrthoDB" id="9809450at2"/>
<reference evidence="8" key="1">
    <citation type="submission" date="2016-06" db="EMBL/GenBank/DDBJ databases">
        <title>Draft genome sequence of Desulfoplanes formicivorans strain Pf12B.</title>
        <authorList>
            <person name="Watanabe M."/>
            <person name="Kojima H."/>
            <person name="Fukui M."/>
        </authorList>
    </citation>
    <scope>NUCLEOTIDE SEQUENCE [LARGE SCALE GENOMIC DNA]</scope>
    <source>
        <strain evidence="8">Pf12B</strain>
    </source>
</reference>
<dbReference type="InterPro" id="IPR003593">
    <property type="entry name" value="AAA+_ATPase"/>
</dbReference>
<dbReference type="RefSeq" id="WP_069859234.1">
    <property type="nucleotide sequence ID" value="NZ_BDFE01000016.1"/>
</dbReference>
<dbReference type="InterPro" id="IPR027417">
    <property type="entry name" value="P-loop_NTPase"/>
</dbReference>
<evidence type="ECO:0000256" key="1">
    <source>
        <dbReference type="ARBA" id="ARBA00005417"/>
    </source>
</evidence>
<keyword evidence="5" id="KW-0029">Amino-acid transport</keyword>
<dbReference type="EMBL" id="BDFE01000016">
    <property type="protein sequence ID" value="GAU09075.1"/>
    <property type="molecule type" value="Genomic_DNA"/>
</dbReference>
<sequence>MLNVRSLQTYYGRIHVLKTVSLHLHPGEIVAVIGANGAGKTTLLKTLVGLLVQQSGTILFRDRDISHLPTEKRLQAGLVLCPEGRKLFGDLSVQDNLALGAFSRKDRQGIKADMQRLRDQFPILNKFWTRPASSLSGGEQQMVALCRALMSNPEVLLLDEPSLGLSPLLSQEILKAIVSLNRNQGLSVLLVEQNARAALKICHRAYVLETGRVVMEGEGRELLNHKGVQRAYLGKGYDKIWER</sequence>
<dbReference type="SMART" id="SM00382">
    <property type="entry name" value="AAA"/>
    <property type="match status" value="1"/>
</dbReference>